<dbReference type="PRINTS" id="PR00683">
    <property type="entry name" value="SPECTRINPH"/>
</dbReference>
<evidence type="ECO:0008006" key="11">
    <source>
        <dbReference type="Google" id="ProtNLM"/>
    </source>
</evidence>
<dbReference type="STRING" id="53468.A0A3P6GP69"/>
<dbReference type="EMBL" id="UXSR01005371">
    <property type="protein sequence ID" value="VDD81477.1"/>
    <property type="molecule type" value="Genomic_DNA"/>
</dbReference>
<proteinExistence type="inferred from homology"/>
<name>A0A3P6GP69_MESCO</name>
<dbReference type="InterPro" id="IPR011993">
    <property type="entry name" value="PH-like_dom_sf"/>
</dbReference>
<evidence type="ECO:0000259" key="8">
    <source>
        <dbReference type="PROSITE" id="PS50021"/>
    </source>
</evidence>
<keyword evidence="3" id="KW-0677">Repeat</keyword>
<dbReference type="CDD" id="cd00176">
    <property type="entry name" value="SPEC"/>
    <property type="match status" value="4"/>
</dbReference>
<keyword evidence="5" id="KW-0175">Coiled coil</keyword>
<dbReference type="Gene3D" id="1.20.58.60">
    <property type="match status" value="9"/>
</dbReference>
<feature type="domain" description="Calponin-homology (CH)" evidence="8">
    <location>
        <begin position="33"/>
        <end position="138"/>
    </location>
</feature>
<keyword evidence="2" id="KW-0117">Actin capping</keyword>
<keyword evidence="4" id="KW-0009">Actin-binding</keyword>
<dbReference type="PROSITE" id="PS50021">
    <property type="entry name" value="CH"/>
    <property type="match status" value="1"/>
</dbReference>
<feature type="compositionally biased region" description="Polar residues" evidence="6">
    <location>
        <begin position="2138"/>
        <end position="2160"/>
    </location>
</feature>
<dbReference type="Gene3D" id="2.30.29.30">
    <property type="entry name" value="Pleckstrin-homology domain (PH domain)/Phosphotyrosine-binding domain (PTB)"/>
    <property type="match status" value="1"/>
</dbReference>
<feature type="domain" description="PH" evidence="7">
    <location>
        <begin position="2295"/>
        <end position="2408"/>
    </location>
</feature>
<evidence type="ECO:0000313" key="9">
    <source>
        <dbReference type="EMBL" id="VDD81477.1"/>
    </source>
</evidence>
<dbReference type="Pfam" id="PF00435">
    <property type="entry name" value="Spectrin"/>
    <property type="match status" value="3"/>
</dbReference>
<gene>
    <name evidence="9" type="ORF">MCOS_LOCUS7480</name>
</gene>
<dbReference type="InterPro" id="IPR041681">
    <property type="entry name" value="PH_9"/>
</dbReference>
<feature type="region of interest" description="Disordered" evidence="6">
    <location>
        <begin position="2414"/>
        <end position="2457"/>
    </location>
</feature>
<dbReference type="InterPro" id="IPR002017">
    <property type="entry name" value="Spectrin_repeat"/>
</dbReference>
<evidence type="ECO:0000313" key="10">
    <source>
        <dbReference type="Proteomes" id="UP000267029"/>
    </source>
</evidence>
<dbReference type="InterPro" id="IPR018159">
    <property type="entry name" value="Spectrin/alpha-actinin"/>
</dbReference>
<dbReference type="SUPFAM" id="SSF46966">
    <property type="entry name" value="Spectrin repeat"/>
    <property type="match status" value="11"/>
</dbReference>
<dbReference type="GO" id="GO:0003779">
    <property type="term" value="F:actin binding"/>
    <property type="evidence" value="ECO:0007669"/>
    <property type="project" value="UniProtKB-KW"/>
</dbReference>
<dbReference type="GO" id="GO:0016020">
    <property type="term" value="C:membrane"/>
    <property type="evidence" value="ECO:0007669"/>
    <property type="project" value="UniProtKB-ARBA"/>
</dbReference>
<evidence type="ECO:0000256" key="5">
    <source>
        <dbReference type="SAM" id="Coils"/>
    </source>
</evidence>
<dbReference type="SMART" id="SM00150">
    <property type="entry name" value="SPEC"/>
    <property type="match status" value="12"/>
</dbReference>
<dbReference type="OrthoDB" id="18853at2759"/>
<dbReference type="GO" id="GO:0005543">
    <property type="term" value="F:phospholipid binding"/>
    <property type="evidence" value="ECO:0007669"/>
    <property type="project" value="InterPro"/>
</dbReference>
<feature type="region of interest" description="Disordered" evidence="6">
    <location>
        <begin position="2136"/>
        <end position="2164"/>
    </location>
</feature>
<dbReference type="Proteomes" id="UP000267029">
    <property type="component" value="Unassembled WGS sequence"/>
</dbReference>
<dbReference type="PROSITE" id="PS50003">
    <property type="entry name" value="PH_DOMAIN"/>
    <property type="match status" value="1"/>
</dbReference>
<dbReference type="Gene3D" id="1.10.418.10">
    <property type="entry name" value="Calponin-like domain"/>
    <property type="match status" value="1"/>
</dbReference>
<dbReference type="InterPro" id="IPR036872">
    <property type="entry name" value="CH_dom_sf"/>
</dbReference>
<evidence type="ECO:0000256" key="1">
    <source>
        <dbReference type="ARBA" id="ARBA00006826"/>
    </source>
</evidence>
<reference evidence="9 10" key="1">
    <citation type="submission" date="2018-10" db="EMBL/GenBank/DDBJ databases">
        <authorList>
            <consortium name="Pathogen Informatics"/>
        </authorList>
    </citation>
    <scope>NUCLEOTIDE SEQUENCE [LARGE SCALE GENOMIC DNA]</scope>
</reference>
<dbReference type="Pfam" id="PF00307">
    <property type="entry name" value="CH"/>
    <property type="match status" value="1"/>
</dbReference>
<evidence type="ECO:0000256" key="3">
    <source>
        <dbReference type="ARBA" id="ARBA00022737"/>
    </source>
</evidence>
<feature type="compositionally biased region" description="Basic residues" evidence="6">
    <location>
        <begin position="2442"/>
        <end position="2457"/>
    </location>
</feature>
<dbReference type="SUPFAM" id="SSF50729">
    <property type="entry name" value="PH domain-like"/>
    <property type="match status" value="1"/>
</dbReference>
<dbReference type="PANTHER" id="PTHR11915">
    <property type="entry name" value="SPECTRIN/FILAMIN RELATED CYTOSKELETAL PROTEIN"/>
    <property type="match status" value="1"/>
</dbReference>
<dbReference type="SMART" id="SM00233">
    <property type="entry name" value="PH"/>
    <property type="match status" value="1"/>
</dbReference>
<evidence type="ECO:0000256" key="2">
    <source>
        <dbReference type="ARBA" id="ARBA00022467"/>
    </source>
</evidence>
<dbReference type="SUPFAM" id="SSF47576">
    <property type="entry name" value="Calponin-homology domain, CH-domain"/>
    <property type="match status" value="1"/>
</dbReference>
<evidence type="ECO:0000259" key="7">
    <source>
        <dbReference type="PROSITE" id="PS50003"/>
    </source>
</evidence>
<dbReference type="SMART" id="SM00033">
    <property type="entry name" value="CH"/>
    <property type="match status" value="1"/>
</dbReference>
<dbReference type="GO" id="GO:0051693">
    <property type="term" value="P:actin filament capping"/>
    <property type="evidence" value="ECO:0007669"/>
    <property type="project" value="UniProtKB-KW"/>
</dbReference>
<feature type="coiled-coil region" evidence="5">
    <location>
        <begin position="1135"/>
        <end position="1162"/>
    </location>
</feature>
<dbReference type="InterPro" id="IPR001605">
    <property type="entry name" value="PH_dom-spectrin-type"/>
</dbReference>
<comment type="similarity">
    <text evidence="1">Belongs to the spectrin family.</text>
</comment>
<dbReference type="Pfam" id="PF15410">
    <property type="entry name" value="PH_9"/>
    <property type="match status" value="1"/>
</dbReference>
<dbReference type="InterPro" id="IPR001715">
    <property type="entry name" value="CH_dom"/>
</dbReference>
<organism evidence="9 10">
    <name type="scientific">Mesocestoides corti</name>
    <name type="common">Flatworm</name>
    <dbReference type="NCBI Taxonomy" id="53468"/>
    <lineage>
        <taxon>Eukaryota</taxon>
        <taxon>Metazoa</taxon>
        <taxon>Spiralia</taxon>
        <taxon>Lophotrochozoa</taxon>
        <taxon>Platyhelminthes</taxon>
        <taxon>Cestoda</taxon>
        <taxon>Eucestoda</taxon>
        <taxon>Cyclophyllidea</taxon>
        <taxon>Mesocestoididae</taxon>
        <taxon>Mesocestoides</taxon>
    </lineage>
</organism>
<dbReference type="InterPro" id="IPR001849">
    <property type="entry name" value="PH_domain"/>
</dbReference>
<dbReference type="FunFam" id="1.10.418.10:FF:000001">
    <property type="entry name" value="Actinin alpha 1"/>
    <property type="match status" value="1"/>
</dbReference>
<protein>
    <recommendedName>
        <fullName evidence="11">Calponin-homology (CH) domain-containing protein</fullName>
    </recommendedName>
</protein>
<accession>A0A3P6GP69</accession>
<keyword evidence="10" id="KW-1185">Reference proteome</keyword>
<evidence type="ECO:0000256" key="4">
    <source>
        <dbReference type="ARBA" id="ARBA00023203"/>
    </source>
</evidence>
<evidence type="ECO:0000256" key="6">
    <source>
        <dbReference type="SAM" id="MobiDB-lite"/>
    </source>
</evidence>
<sequence length="2457" mass="283241">MIWTIILRFQVQNISVIEKVRRVGYEEPIGLRRNSTEALLLWCKAKTQGYPNVSVTNFTKSWRDGLAFNALIHKHRPDLIDYASLSLDEPLRNLQIAFTTAERCLGIPKLLDPEDVMVEEPEEKSIITYLVSYYHYFARIKANTVQTRRIGRVINLLRNFISDVKNYELCAEKLLRWIHGSILRMNDRSFQQNIESLQFQLVQFKNFRTEEKSPHFYEKGDLEVAYFVIMSEMVAAGMRIYVPPTRLKLSEISRAWDDLERFEHARWLDINDELRRQEMLEQLFHKFETKCCMRESWLQENQKIAEQELVGSTQYTLQVALKKHEALESDIFAYEDRIEMLAQIANELKCCGYFRAEEVNSRCSNVMILWNLLIETLENRRMTIQNRIFTMEWDSEISQLMASASDLKMRIERIDPGSNLDQTQHAMMSVEIVENDWKTLSVHVEYLLKRHTDENGDELEKEWLDIVDQFVEAVAKKRAELEMLTQRWRLLRDNSQHKMHAQDRIQTLLEMEFELSYKVITRVHRKIRLIEDDVAMHQGHLESINNAADAIKNDPHIRELIELWDTFKQLLEFIKSKATFLEELIFLNSEMDSALSWVSEKSNWMQSEDGRSLDSSLRSNQRLLEEVGAYLHTVEHISDTTAALKKDYKDFDSIPTSLTGLLSEKHTMQRIGNLRTEIESILTEKSTRVFRLYYSIAEEIKRRQASLIDAISVQQFLQNAANARNWISEKSKLLNRLKSMDLRSVYDKGLSSEIQEEFGFAERRFREIEFQMSLMAEQVTNINTSASNLIDIVAAGTIQNSNEVLLQVTEAQNKLNDAWNQLADCVESRRYLMNLDHAFLDLCQDCSCTAEWIEDKLAILNRNAWNDISSLTQLTRLEYTLSSLQSDAKVIRAKVDNIYEQVLATYPASEGPLSERRKWLLEAHSGLCGRFAELERQLDQLKGLVSLYWGHLTSAQSLEEFSQWLSFFKTKRCSITVPSDLEEARRLLLEREQDLQELVEAEKRLGQLMVDYEKLVHSRSSSAVVDESRANPEQVLQEYAGTCDLVRENISTLKQIVDMQTLLAEAGSLEVAIRQQDAYLLKDDLFNSVEALEAALREHEAFVALMANCCNRLSLLESKSENIAAGQCDNGNRLVSKLRSLRERVEKNKKRTSERERALKENLRLQELLGDIMDIEDWIADKSVVLKQVTITSKRDIMSAYNQVRALQDEIEASRDRAEHIIRVCLDIRNYSFLISYLYNDFLYFIQVGKQLIDSSPQYSHIVSLRIDDIVAHWEDLLKLLHCQMRKLEELHREYTMNEAVQNLMNWANNTISKVKANLEDSSLTTAGLADLQRRLESHQRDCQDFESYLEVADTIKSHSDALSQLFPSRSCDFLAVNIEVSKKLDSVDAALGHRESLLNFHSAIARHLLDLTLELLWVKDKLVQIRQPYTDWKPQDRRSAGCQLLRVHQAKRRLMNHIAEVENRGPRVKNLCQVSQMMKEEYLQHTETAGSRIGRFSDILRELEQAWYTITYLLEVRREELRLADAIHKFCFDVINIEAWMSERELYLQGLQEPTNIGEAHRALRRLNVLQETVAHWANEIDRMEHRGNELLQELSSTVQINGECVAAPPVATTTVLEATKGVMVAFEHLKGSVQERRRDLTESITLHDVMQDINDLEEWIVARQKTANSYEIGDDLEHSFYLQDRFSQFAKNTQVEGARRLRAMLFRIDQLIARGHRNRNEIALGKDQLNEGWADLIEMIDTRKQLLRSSIEMHRFVSDTQCVRCTDEGYAHAIGPVRYARAGRLSKATLCPLPQLTHCHLSESMGYLEAQIHDCYQHMPIEPTIDMVIGRDTPNVKATGGIASLQRKHVALQLLLEHIRTCCVRMNSMAGRLLPRYAGEQEKQLLARRDCVLEAARQLAAEAEKRSRQLDEAERLKKFFLTARCLLDWLAEKKEKMSCPDALSRTIYGVERLVADHRQLFAELSIKVKQIDECLDIGRTILSASESSFGISCLYVDLAGPQGKLRETCVVLATERVITEALWRERWERLAMLLDSRYFQRDAAAAESWLNSREVYLVSVRRSIGDTLAETLALLGAHYAFEKACASAEEKFAALKRLTKLEIHALEWKPEDAKRHEKQKRENIRRAVHEFLPPSHTYTRPSAAKKNQPTRLTTSSPGSRDPIIFEEKPAEVPPMVPQGTRQSCLQPFGAPLLSGRPLPLMRTVPLPHKCTSRASLPLVAVAKQDIVEEEDALRPSSSSTTRSSSSLILKSSLCRPQGSFPSTTAHTPPLSRKIAVPEEDATLIGVTTTAERFPRVEGPLVRKWDFDAGGERHVRGRGWTSTYVTLLDGKMTFYKDRRTCREQQDETLRGEPALDLKGAIALPALDYAKRQFVFRLKLLSGAEYLLQAVNDEILQRWVDAINDSASKMAANDLAQRPERARSHSATSHHSRILPNSQQRQQKRPHSSFRRILKRS</sequence>